<keyword evidence="4" id="KW-1185">Reference proteome</keyword>
<accession>A0ABS4THK4</accession>
<evidence type="ECO:0000313" key="3">
    <source>
        <dbReference type="EMBL" id="MBP2323910.1"/>
    </source>
</evidence>
<name>A0ABS4THK4_9PSEU</name>
<dbReference type="Gene3D" id="3.30.530.20">
    <property type="match status" value="1"/>
</dbReference>
<evidence type="ECO:0000259" key="2">
    <source>
        <dbReference type="Pfam" id="PF08327"/>
    </source>
</evidence>
<dbReference type="Pfam" id="PF08327">
    <property type="entry name" value="AHSA1"/>
    <property type="match status" value="1"/>
</dbReference>
<protein>
    <submittedName>
        <fullName evidence="3">Uncharacterized protein YndB with AHSA1/START domain</fullName>
    </submittedName>
</protein>
<dbReference type="EMBL" id="JAGINW010000001">
    <property type="protein sequence ID" value="MBP2323910.1"/>
    <property type="molecule type" value="Genomic_DNA"/>
</dbReference>
<evidence type="ECO:0000256" key="1">
    <source>
        <dbReference type="ARBA" id="ARBA00006817"/>
    </source>
</evidence>
<comment type="similarity">
    <text evidence="1">Belongs to the AHA1 family.</text>
</comment>
<proteinExistence type="inferred from homology"/>
<reference evidence="3 4" key="1">
    <citation type="submission" date="2021-03" db="EMBL/GenBank/DDBJ databases">
        <title>Sequencing the genomes of 1000 actinobacteria strains.</title>
        <authorList>
            <person name="Klenk H.-P."/>
        </authorList>
    </citation>
    <scope>NUCLEOTIDE SEQUENCE [LARGE SCALE GENOMIC DNA]</scope>
    <source>
        <strain evidence="3 4">DSM 46670</strain>
    </source>
</reference>
<evidence type="ECO:0000313" key="4">
    <source>
        <dbReference type="Proteomes" id="UP001519332"/>
    </source>
</evidence>
<comment type="caution">
    <text evidence="3">The sequence shown here is derived from an EMBL/GenBank/DDBJ whole genome shotgun (WGS) entry which is preliminary data.</text>
</comment>
<dbReference type="Proteomes" id="UP001519332">
    <property type="component" value="Unassembled WGS sequence"/>
</dbReference>
<dbReference type="SUPFAM" id="SSF55961">
    <property type="entry name" value="Bet v1-like"/>
    <property type="match status" value="1"/>
</dbReference>
<dbReference type="InterPro" id="IPR023393">
    <property type="entry name" value="START-like_dom_sf"/>
</dbReference>
<sequence length="176" mass="20051">MTCSRRAAYPVENPEFIYTTFINTTPEKLWQALTEPAFTREYWGGLALISDWKAGSPVHLQYTPDSEPEDHGQVVLEAEPYHKLSYSWHRFQPAHAEVFGWTESQFAEHAKEPQSKVTFLIEKTDRKSKLTVMHNNFEPGSTMHKAISGQLKESGGWPELLSDLKTLLETGKLATI</sequence>
<dbReference type="RefSeq" id="WP_245378335.1">
    <property type="nucleotide sequence ID" value="NZ_JAGINW010000001.1"/>
</dbReference>
<feature type="domain" description="Activator of Hsp90 ATPase homologue 1/2-like C-terminal" evidence="2">
    <location>
        <begin position="23"/>
        <end position="169"/>
    </location>
</feature>
<dbReference type="InterPro" id="IPR013538">
    <property type="entry name" value="ASHA1/2-like_C"/>
</dbReference>
<organism evidence="3 4">
    <name type="scientific">Kibdelosporangium banguiense</name>
    <dbReference type="NCBI Taxonomy" id="1365924"/>
    <lineage>
        <taxon>Bacteria</taxon>
        <taxon>Bacillati</taxon>
        <taxon>Actinomycetota</taxon>
        <taxon>Actinomycetes</taxon>
        <taxon>Pseudonocardiales</taxon>
        <taxon>Pseudonocardiaceae</taxon>
        <taxon>Kibdelosporangium</taxon>
    </lineage>
</organism>
<dbReference type="CDD" id="cd08893">
    <property type="entry name" value="SRPBCC_CalC_Aha1-like_GntR-HTH"/>
    <property type="match status" value="1"/>
</dbReference>
<gene>
    <name evidence="3" type="ORF">JOF56_004295</name>
</gene>